<keyword evidence="8" id="KW-0547">Nucleotide-binding</keyword>
<keyword evidence="6 11" id="KW-0328">Glycosyltransferase</keyword>
<evidence type="ECO:0000313" key="11">
    <source>
        <dbReference type="EMBL" id="KOO35700.1"/>
    </source>
</evidence>
<dbReference type="CDD" id="cd06223">
    <property type="entry name" value="PRTases_typeI"/>
    <property type="match status" value="1"/>
</dbReference>
<reference evidence="12" key="1">
    <citation type="journal article" date="2015" name="PLoS Genet.">
        <title>Genome Sequence and Transcriptome Analyses of Chrysochromulina tobin: Metabolic Tools for Enhanced Algal Fitness in the Prominent Order Prymnesiales (Haptophyceae).</title>
        <authorList>
            <person name="Hovde B.T."/>
            <person name="Deodato C.R."/>
            <person name="Hunsperger H.M."/>
            <person name="Ryken S.A."/>
            <person name="Yost W."/>
            <person name="Jha R.K."/>
            <person name="Patterson J."/>
            <person name="Monnat R.J. Jr."/>
            <person name="Barlow S.B."/>
            <person name="Starkenburg S.R."/>
            <person name="Cattolico R.A."/>
        </authorList>
    </citation>
    <scope>NUCLEOTIDE SEQUENCE</scope>
    <source>
        <strain evidence="12">CCMP291</strain>
    </source>
</reference>
<dbReference type="FunFam" id="3.40.50.2020:FF:000023">
    <property type="entry name" value="Probable uracil phosphoribosyltransferase"/>
    <property type="match status" value="1"/>
</dbReference>
<dbReference type="EMBL" id="JWZX01000780">
    <property type="protein sequence ID" value="KOO35700.1"/>
    <property type="molecule type" value="Genomic_DNA"/>
</dbReference>
<dbReference type="NCBIfam" id="NF001097">
    <property type="entry name" value="PRK00129.1"/>
    <property type="match status" value="1"/>
</dbReference>
<dbReference type="Proteomes" id="UP000037460">
    <property type="component" value="Unassembled WGS sequence"/>
</dbReference>
<feature type="domain" description="Phosphoribosyltransferase" evidence="10">
    <location>
        <begin position="38"/>
        <end position="241"/>
    </location>
</feature>
<evidence type="ECO:0000256" key="8">
    <source>
        <dbReference type="ARBA" id="ARBA00022741"/>
    </source>
</evidence>
<evidence type="ECO:0000256" key="5">
    <source>
        <dbReference type="ARBA" id="ARBA00022533"/>
    </source>
</evidence>
<dbReference type="SUPFAM" id="SSF53271">
    <property type="entry name" value="PRTase-like"/>
    <property type="match status" value="1"/>
</dbReference>
<evidence type="ECO:0000313" key="12">
    <source>
        <dbReference type="Proteomes" id="UP000037460"/>
    </source>
</evidence>
<keyword evidence="7 11" id="KW-0808">Transferase</keyword>
<evidence type="ECO:0000256" key="2">
    <source>
        <dbReference type="ARBA" id="ARBA00005180"/>
    </source>
</evidence>
<dbReference type="InterPro" id="IPR000836">
    <property type="entry name" value="PRTase_dom"/>
</dbReference>
<comment type="similarity">
    <text evidence="3">Belongs to the UPRTase family.</text>
</comment>
<dbReference type="InterPro" id="IPR029057">
    <property type="entry name" value="PRTase-like"/>
</dbReference>
<organism evidence="11 12">
    <name type="scientific">Chrysochromulina tobinii</name>
    <dbReference type="NCBI Taxonomy" id="1460289"/>
    <lineage>
        <taxon>Eukaryota</taxon>
        <taxon>Haptista</taxon>
        <taxon>Haptophyta</taxon>
        <taxon>Prymnesiophyceae</taxon>
        <taxon>Prymnesiales</taxon>
        <taxon>Chrysochromulinaceae</taxon>
        <taxon>Chrysochromulina</taxon>
    </lineage>
</organism>
<evidence type="ECO:0000259" key="10">
    <source>
        <dbReference type="Pfam" id="PF14681"/>
    </source>
</evidence>
<evidence type="ECO:0000256" key="3">
    <source>
        <dbReference type="ARBA" id="ARBA00009516"/>
    </source>
</evidence>
<keyword evidence="9" id="KW-0342">GTP-binding</keyword>
<accession>A0A0M0KA41</accession>
<evidence type="ECO:0000256" key="1">
    <source>
        <dbReference type="ARBA" id="ARBA00001946"/>
    </source>
</evidence>
<proteinExistence type="inferred from homology"/>
<evidence type="ECO:0000256" key="9">
    <source>
        <dbReference type="ARBA" id="ARBA00023134"/>
    </source>
</evidence>
<comment type="pathway">
    <text evidence="2">Pyrimidine metabolism; UMP biosynthesis via salvage pathway; UMP from uracil: step 1/1.</text>
</comment>
<comment type="cofactor">
    <cofactor evidence="1">
        <name>Mg(2+)</name>
        <dbReference type="ChEBI" id="CHEBI:18420"/>
    </cofactor>
</comment>
<comment type="caution">
    <text evidence="11">The sequence shown here is derived from an EMBL/GenBank/DDBJ whole genome shotgun (WGS) entry which is preliminary data.</text>
</comment>
<dbReference type="GO" id="GO:0008655">
    <property type="term" value="P:pyrimidine-containing compound salvage"/>
    <property type="evidence" value="ECO:0007669"/>
    <property type="project" value="UniProtKB-ARBA"/>
</dbReference>
<dbReference type="Gene3D" id="3.40.50.2020">
    <property type="match status" value="1"/>
</dbReference>
<dbReference type="AlphaFoldDB" id="A0A0M0KA41"/>
<keyword evidence="12" id="KW-1185">Reference proteome</keyword>
<dbReference type="GO" id="GO:0004845">
    <property type="term" value="F:uracil phosphoribosyltransferase activity"/>
    <property type="evidence" value="ECO:0007669"/>
    <property type="project" value="UniProtKB-EC"/>
</dbReference>
<evidence type="ECO:0000256" key="6">
    <source>
        <dbReference type="ARBA" id="ARBA00022676"/>
    </source>
</evidence>
<dbReference type="Pfam" id="PF14681">
    <property type="entry name" value="UPRTase"/>
    <property type="match status" value="1"/>
</dbReference>
<evidence type="ECO:0000256" key="7">
    <source>
        <dbReference type="ARBA" id="ARBA00022679"/>
    </source>
</evidence>
<evidence type="ECO:0000256" key="4">
    <source>
        <dbReference type="ARBA" id="ARBA00011894"/>
    </source>
</evidence>
<sequence length="245" mass="26319">MKRRLMLAAGGAAATAAGAFASASSMCENLHHVTVLKDTPLTRSLQTLMRDKTAPRSQFVIASNRLTHLLIEEAMALLPSKAVLVETPCGPYEGMRLPAESSLCAVSILRAADCMLGEVRVMMPSVAVGKILIQRDEETALPTLMYSKLPPDVAMRQVLLLDPMLATGGSAVKAIECLVEKGVRPENIIFVNIVCVREGIAAIHNKYPQVKIVTGAIDPILNSKSYIVPGLGDFGDRYFGTDGRD</sequence>
<dbReference type="EC" id="2.4.2.9" evidence="4"/>
<dbReference type="GO" id="GO:0005525">
    <property type="term" value="F:GTP binding"/>
    <property type="evidence" value="ECO:0007669"/>
    <property type="project" value="UniProtKB-KW"/>
</dbReference>
<name>A0A0M0KA41_9EUKA</name>
<protein>
    <recommendedName>
        <fullName evidence="4">uracil phosphoribosyltransferase</fullName>
        <ecNumber evidence="4">2.4.2.9</ecNumber>
    </recommendedName>
</protein>
<dbReference type="OrthoDB" id="106623at2759"/>
<keyword evidence="5" id="KW-0021">Allosteric enzyme</keyword>
<gene>
    <name evidence="11" type="ORF">Ctob_010039</name>
</gene>